<evidence type="ECO:0000256" key="1">
    <source>
        <dbReference type="SAM" id="Coils"/>
    </source>
</evidence>
<dbReference type="RefSeq" id="WP_084665655.1">
    <property type="nucleotide sequence ID" value="NZ_LT838272.1"/>
</dbReference>
<evidence type="ECO:0000256" key="2">
    <source>
        <dbReference type="SAM" id="Phobius"/>
    </source>
</evidence>
<keyword evidence="2" id="KW-0812">Transmembrane</keyword>
<keyword evidence="5" id="KW-1185">Reference proteome</keyword>
<reference evidence="4 5" key="1">
    <citation type="submission" date="2017-04" db="EMBL/GenBank/DDBJ databases">
        <authorList>
            <person name="Afonso C.L."/>
            <person name="Miller P.J."/>
            <person name="Scott M.A."/>
            <person name="Spackman E."/>
            <person name="Goraichik I."/>
            <person name="Dimitrov K.M."/>
            <person name="Suarez D.L."/>
            <person name="Swayne D.E."/>
        </authorList>
    </citation>
    <scope>NUCLEOTIDE SEQUENCE [LARGE SCALE GENOMIC DNA]</scope>
    <source>
        <strain evidence="4 5">ToBE</strain>
    </source>
</reference>
<dbReference type="InterPro" id="IPR025280">
    <property type="entry name" value="SNIPE"/>
</dbReference>
<organism evidence="4 5">
    <name type="scientific">Thermanaeromonas toyohensis ToBE</name>
    <dbReference type="NCBI Taxonomy" id="698762"/>
    <lineage>
        <taxon>Bacteria</taxon>
        <taxon>Bacillati</taxon>
        <taxon>Bacillota</taxon>
        <taxon>Clostridia</taxon>
        <taxon>Neomoorellales</taxon>
        <taxon>Neomoorellaceae</taxon>
        <taxon>Thermanaeromonas</taxon>
    </lineage>
</organism>
<feature type="transmembrane region" description="Helical" evidence="2">
    <location>
        <begin position="12"/>
        <end position="39"/>
    </location>
</feature>
<dbReference type="AlphaFoldDB" id="A0A1W1VXD1"/>
<keyword evidence="2" id="KW-0472">Membrane</keyword>
<dbReference type="SMART" id="SM00974">
    <property type="entry name" value="T5orf172"/>
    <property type="match status" value="1"/>
</dbReference>
<dbReference type="Pfam" id="PF13250">
    <property type="entry name" value="SNIPE"/>
    <property type="match status" value="1"/>
</dbReference>
<keyword evidence="1" id="KW-0175">Coiled coil</keyword>
<evidence type="ECO:0000313" key="5">
    <source>
        <dbReference type="Proteomes" id="UP000192569"/>
    </source>
</evidence>
<sequence length="441" mass="51348">MENIVQKRWYLSTWVIAILIALWPISWIPTIIGLILIIMQQKVYGSAVDILNKATQEAENLINEATQQVEQLNREKESLEKRLAEMNKEYAQLQDELKSLTKEVITATVDISAYDQFTSEEIKNKLQMLRLNQQDLIKKDKALIITATDKKKIVENNAKQILRCFNAECENIISQVNARNVDTARGKIIKSFETLNRIFATDGIAISKEYLEAKLEELNLVYAYAIKKEQERELQKAIREQLLEEEKARRELERERLRLEKEETHFRNEIKKLMAHMQKATTEVEKSFYIEQIKSLEEKLEQIVKDKEDIINREQNTRAGFVYIISNIGAFGEDVYKIGMTRRLDPLDRIYELGDASVPFKFDVHAIIFSEDAPALEAALHERFREYELNKLNPRKEFFKVPLSEIQKAVSELHSGPVSWTIEPPAEEYRESLRRAGKLAS</sequence>
<dbReference type="OrthoDB" id="9811665at2"/>
<accession>A0A1W1VXD1</accession>
<proteinExistence type="predicted"/>
<dbReference type="Pfam" id="PF13455">
    <property type="entry name" value="MUG113"/>
    <property type="match status" value="1"/>
</dbReference>
<dbReference type="Proteomes" id="UP000192569">
    <property type="component" value="Chromosome I"/>
</dbReference>
<evidence type="ECO:0000259" key="3">
    <source>
        <dbReference type="SMART" id="SM00974"/>
    </source>
</evidence>
<dbReference type="InterPro" id="IPR018306">
    <property type="entry name" value="Phage_T5_Orf172_DNA-bd"/>
</dbReference>
<feature type="coiled-coil region" evidence="1">
    <location>
        <begin position="48"/>
        <end position="139"/>
    </location>
</feature>
<dbReference type="EMBL" id="LT838272">
    <property type="protein sequence ID" value="SMB98027.1"/>
    <property type="molecule type" value="Genomic_DNA"/>
</dbReference>
<protein>
    <submittedName>
        <fullName evidence="4">T5orf172 domain-containing protein</fullName>
    </submittedName>
</protein>
<keyword evidence="2" id="KW-1133">Transmembrane helix</keyword>
<evidence type="ECO:0000313" key="4">
    <source>
        <dbReference type="EMBL" id="SMB98027.1"/>
    </source>
</evidence>
<feature type="coiled-coil region" evidence="1">
    <location>
        <begin position="227"/>
        <end position="317"/>
    </location>
</feature>
<dbReference type="STRING" id="698762.SAMN00808754_2084"/>
<feature type="domain" description="Bacteriophage T5 Orf172 DNA-binding" evidence="3">
    <location>
        <begin position="330"/>
        <end position="413"/>
    </location>
</feature>
<name>A0A1W1VXD1_9FIRM</name>
<gene>
    <name evidence="4" type="ORF">SAMN00808754_2084</name>
</gene>